<protein>
    <recommendedName>
        <fullName evidence="1">Ubiquitin-like domain-containing protein</fullName>
    </recommendedName>
</protein>
<dbReference type="EMBL" id="MU253898">
    <property type="protein sequence ID" value="KAG9244548.1"/>
    <property type="molecule type" value="Genomic_DNA"/>
</dbReference>
<dbReference type="Gene3D" id="3.10.20.90">
    <property type="entry name" value="Phosphatidylinositol 3-kinase Catalytic Subunit, Chain A, domain 1"/>
    <property type="match status" value="1"/>
</dbReference>
<name>A0A9P7Z450_9HELO</name>
<organism evidence="2 3">
    <name type="scientific">Calycina marina</name>
    <dbReference type="NCBI Taxonomy" id="1763456"/>
    <lineage>
        <taxon>Eukaryota</taxon>
        <taxon>Fungi</taxon>
        <taxon>Dikarya</taxon>
        <taxon>Ascomycota</taxon>
        <taxon>Pezizomycotina</taxon>
        <taxon>Leotiomycetes</taxon>
        <taxon>Helotiales</taxon>
        <taxon>Pezizellaceae</taxon>
        <taxon>Calycina</taxon>
    </lineage>
</organism>
<evidence type="ECO:0000313" key="3">
    <source>
        <dbReference type="Proteomes" id="UP000887226"/>
    </source>
</evidence>
<dbReference type="InterPro" id="IPR029071">
    <property type="entry name" value="Ubiquitin-like_domsf"/>
</dbReference>
<evidence type="ECO:0000259" key="1">
    <source>
        <dbReference type="PROSITE" id="PS50053"/>
    </source>
</evidence>
<dbReference type="InterPro" id="IPR000626">
    <property type="entry name" value="Ubiquitin-like_dom"/>
</dbReference>
<accession>A0A9P7Z450</accession>
<gene>
    <name evidence="2" type="ORF">BJ878DRAFT_542169</name>
</gene>
<comment type="caution">
    <text evidence="2">The sequence shown here is derived from an EMBL/GenBank/DDBJ whole genome shotgun (WGS) entry which is preliminary data.</text>
</comment>
<sequence length="148" mass="16869">MSRGSFHKTLQSSLGIVLRRFPPDAIRAGRCLPIMKEIYDTYFHEEPLDYSASVTPHLCNLTQKPRLPPKGIDFDIWLMMVKHFLVMSITTGHATAHLKAKIENATGFPCDQMSHIFSRVKLEEGCTMKDHGIDDGDIVYLTFPTFER</sequence>
<keyword evidence="3" id="KW-1185">Reference proteome</keyword>
<proteinExistence type="predicted"/>
<evidence type="ECO:0000313" key="2">
    <source>
        <dbReference type="EMBL" id="KAG9244548.1"/>
    </source>
</evidence>
<feature type="domain" description="Ubiquitin-like" evidence="1">
    <location>
        <begin position="74"/>
        <end position="141"/>
    </location>
</feature>
<dbReference type="PROSITE" id="PS50053">
    <property type="entry name" value="UBIQUITIN_2"/>
    <property type="match status" value="1"/>
</dbReference>
<dbReference type="AlphaFoldDB" id="A0A9P7Z450"/>
<dbReference type="CDD" id="cd17039">
    <property type="entry name" value="Ubl_ubiquitin_like"/>
    <property type="match status" value="1"/>
</dbReference>
<dbReference type="OrthoDB" id="1047367at2759"/>
<dbReference type="Proteomes" id="UP000887226">
    <property type="component" value="Unassembled WGS sequence"/>
</dbReference>
<reference evidence="2" key="1">
    <citation type="journal article" date="2021" name="IMA Fungus">
        <title>Genomic characterization of three marine fungi, including Emericellopsis atlantica sp. nov. with signatures of a generalist lifestyle and marine biomass degradation.</title>
        <authorList>
            <person name="Hagestad O.C."/>
            <person name="Hou L."/>
            <person name="Andersen J.H."/>
            <person name="Hansen E.H."/>
            <person name="Altermark B."/>
            <person name="Li C."/>
            <person name="Kuhnert E."/>
            <person name="Cox R.J."/>
            <person name="Crous P.W."/>
            <person name="Spatafora J.W."/>
            <person name="Lail K."/>
            <person name="Amirebrahimi M."/>
            <person name="Lipzen A."/>
            <person name="Pangilinan J."/>
            <person name="Andreopoulos W."/>
            <person name="Hayes R.D."/>
            <person name="Ng V."/>
            <person name="Grigoriev I.V."/>
            <person name="Jackson S.A."/>
            <person name="Sutton T.D.S."/>
            <person name="Dobson A.D.W."/>
            <person name="Rama T."/>
        </authorList>
    </citation>
    <scope>NUCLEOTIDE SEQUENCE</scope>
    <source>
        <strain evidence="2">TRa3180A</strain>
    </source>
</reference>
<dbReference type="SUPFAM" id="SSF54236">
    <property type="entry name" value="Ubiquitin-like"/>
    <property type="match status" value="1"/>
</dbReference>